<dbReference type="Gene3D" id="2.60.40.3630">
    <property type="match status" value="1"/>
</dbReference>
<keyword evidence="1" id="KW-0732">Signal</keyword>
<comment type="caution">
    <text evidence="3">The sequence shown here is derived from an EMBL/GenBank/DDBJ whole genome shotgun (WGS) entry which is preliminary data.</text>
</comment>
<proteinExistence type="predicted"/>
<name>A0ABU0AVZ8_9FIRM</name>
<protein>
    <recommendedName>
        <fullName evidence="2">Copper amine oxidase-like N-terminal domain-containing protein</fullName>
    </recommendedName>
</protein>
<dbReference type="RefSeq" id="WP_023055944.1">
    <property type="nucleotide sequence ID" value="NZ_JAUSTN010000007.1"/>
</dbReference>
<dbReference type="InterPro" id="IPR012854">
    <property type="entry name" value="Cu_amine_oxidase-like_N"/>
</dbReference>
<accession>A0ABU0AVZ8</accession>
<gene>
    <name evidence="3" type="ORF">J2S72_001454</name>
</gene>
<reference evidence="3 4" key="1">
    <citation type="submission" date="2023-07" db="EMBL/GenBank/DDBJ databases">
        <title>Genomic Encyclopedia of Type Strains, Phase IV (KMG-IV): sequencing the most valuable type-strain genomes for metagenomic binning, comparative biology and taxonomic classification.</title>
        <authorList>
            <person name="Goeker M."/>
        </authorList>
    </citation>
    <scope>NUCLEOTIDE SEQUENCE [LARGE SCALE GENOMIC DNA]</scope>
    <source>
        <strain evidence="3 4">DSM 22616</strain>
    </source>
</reference>
<dbReference type="EMBL" id="JAUSTN010000007">
    <property type="protein sequence ID" value="MDQ0275427.1"/>
    <property type="molecule type" value="Genomic_DNA"/>
</dbReference>
<feature type="domain" description="Copper amine oxidase-like N-terminal" evidence="2">
    <location>
        <begin position="400"/>
        <end position="491"/>
    </location>
</feature>
<dbReference type="InterPro" id="IPR036582">
    <property type="entry name" value="Mao_N_sf"/>
</dbReference>
<evidence type="ECO:0000313" key="3">
    <source>
        <dbReference type="EMBL" id="MDQ0275427.1"/>
    </source>
</evidence>
<feature type="signal peptide" evidence="1">
    <location>
        <begin position="1"/>
        <end position="28"/>
    </location>
</feature>
<organism evidence="3 4">
    <name type="scientific">Peptoniphilus koenoeneniae</name>
    <dbReference type="NCBI Taxonomy" id="507751"/>
    <lineage>
        <taxon>Bacteria</taxon>
        <taxon>Bacillati</taxon>
        <taxon>Bacillota</taxon>
        <taxon>Tissierellia</taxon>
        <taxon>Tissierellales</taxon>
        <taxon>Peptoniphilaceae</taxon>
        <taxon>Peptoniphilus</taxon>
    </lineage>
</organism>
<dbReference type="Proteomes" id="UP001236559">
    <property type="component" value="Unassembled WGS sequence"/>
</dbReference>
<sequence>MNNNFKKPLSLALAFVMIPAILPANAHAQGNTGIEYGNVSTQTVSNFNKNDIISITCTDQPKLNYKYGDENKNKLDLSNLSVTLLDSNFNSKVVRFADFSDYGLTTNYQNGQILTQEDNGKKIKISITSSTRNVPPAETNPLSVTSGLFDESNIKTLAFKEDTKKTYIAGDKLDLDNLKIVLTDTNDKEKEFSYKDSMNKFNLKFDGKPLEDRPLTKADDGKILLVSLSSDSAKEDEITIKVLDFEPDYIQSIEVKNQPRLRYSSKEKLDLSKLSINLVDQNGLKKEVKFNDFASNSISTDPKHGTILENQNGPIRVTLNKNGRLFTTNTGNLEISYLRPKKNDYPLNHSRSYRKFYIGNASTNKKDKKDEEKNTKVTATYVLKIGETSFIKSDNGKDENLFTDVSPIIKDSRLMLPLRFISDLIGADVKWDASTRTAQFTKDGLSAKIQIDGKEIVLSNGKIIKLDSKVLCMKGRILLPLTKISQIFSLTNGNSDDGIEQDIEWDKTSRTIKINVK</sequence>
<dbReference type="Pfam" id="PF07833">
    <property type="entry name" value="Cu_amine_oxidN1"/>
    <property type="match status" value="1"/>
</dbReference>
<evidence type="ECO:0000259" key="2">
    <source>
        <dbReference type="Pfam" id="PF07833"/>
    </source>
</evidence>
<dbReference type="SUPFAM" id="SSF55383">
    <property type="entry name" value="Copper amine oxidase, domain N"/>
    <property type="match status" value="1"/>
</dbReference>
<evidence type="ECO:0000313" key="4">
    <source>
        <dbReference type="Proteomes" id="UP001236559"/>
    </source>
</evidence>
<feature type="chain" id="PRO_5046234808" description="Copper amine oxidase-like N-terminal domain-containing protein" evidence="1">
    <location>
        <begin position="29"/>
        <end position="517"/>
    </location>
</feature>
<keyword evidence="4" id="KW-1185">Reference proteome</keyword>
<evidence type="ECO:0000256" key="1">
    <source>
        <dbReference type="SAM" id="SignalP"/>
    </source>
</evidence>
<dbReference type="Gene3D" id="3.30.457.10">
    <property type="entry name" value="Copper amine oxidase-like, N-terminal domain"/>
    <property type="match status" value="2"/>
</dbReference>